<reference evidence="8" key="1">
    <citation type="submission" date="2024-04" db="EMBL/GenBank/DDBJ databases">
        <title>Salinicola lusitanus LLJ914,a marine bacterium isolated from the Okinawa Trough.</title>
        <authorList>
            <person name="Li J."/>
        </authorList>
    </citation>
    <scope>NUCLEOTIDE SEQUENCE [LARGE SCALE GENOMIC DNA]</scope>
</reference>
<dbReference type="InterPro" id="IPR030417">
    <property type="entry name" value="MS4A"/>
</dbReference>
<accession>A0AAW0PT37</accession>
<evidence type="ECO:0000313" key="7">
    <source>
        <dbReference type="EMBL" id="KAK7929794.1"/>
    </source>
</evidence>
<keyword evidence="8" id="KW-1185">Reference proteome</keyword>
<feature type="transmembrane region" description="Helical" evidence="6">
    <location>
        <begin position="40"/>
        <end position="60"/>
    </location>
</feature>
<dbReference type="InterPro" id="IPR007237">
    <property type="entry name" value="CD20-like"/>
</dbReference>
<dbReference type="Pfam" id="PF04103">
    <property type="entry name" value="CD20"/>
    <property type="match status" value="1"/>
</dbReference>
<gene>
    <name evidence="7" type="ORF">WMY93_006189</name>
</gene>
<feature type="transmembrane region" description="Helical" evidence="6">
    <location>
        <begin position="102"/>
        <end position="122"/>
    </location>
</feature>
<dbReference type="PANTHER" id="PTHR23320:SF129">
    <property type="entry name" value="MEMBRANE-SPANNING 4-DOMAINS SUBFAMILY A MEMBER 15"/>
    <property type="match status" value="1"/>
</dbReference>
<keyword evidence="4 6" id="KW-1133">Transmembrane helix</keyword>
<evidence type="ECO:0000256" key="2">
    <source>
        <dbReference type="ARBA" id="ARBA00009565"/>
    </source>
</evidence>
<feature type="transmembrane region" description="Helical" evidence="6">
    <location>
        <begin position="157"/>
        <end position="177"/>
    </location>
</feature>
<dbReference type="Proteomes" id="UP001460270">
    <property type="component" value="Unassembled WGS sequence"/>
</dbReference>
<proteinExistence type="inferred from homology"/>
<evidence type="ECO:0000256" key="6">
    <source>
        <dbReference type="SAM" id="Phobius"/>
    </source>
</evidence>
<keyword evidence="3 6" id="KW-0812">Transmembrane</keyword>
<dbReference type="AlphaFoldDB" id="A0AAW0PT37"/>
<evidence type="ECO:0000256" key="3">
    <source>
        <dbReference type="ARBA" id="ARBA00022692"/>
    </source>
</evidence>
<sequence length="205" mass="22360">MAVAVNRDLTVQVLSDPNAVKLMDSKQSLRSAVQRGEPKCLGVSQLMLGLLIMTYSIPLHLTDHTEVVWTGVPWWSGLSFVTAGIVSIVLDKYCTMMNLQACLATSAVSAVLSVTAVIIYSVDIEKNPETPCIKPQSYESCDDQHYLTKLTKGVKSVLLLFTLAQMVISGVLFFLLYRQRRGFQTYNPLGPDAGSTQAVANADGE</sequence>
<dbReference type="EMBL" id="JBBPFD010000004">
    <property type="protein sequence ID" value="KAK7929794.1"/>
    <property type="molecule type" value="Genomic_DNA"/>
</dbReference>
<name>A0AAW0PT37_9GOBI</name>
<evidence type="ECO:0000256" key="5">
    <source>
        <dbReference type="ARBA" id="ARBA00023136"/>
    </source>
</evidence>
<dbReference type="GO" id="GO:0016020">
    <property type="term" value="C:membrane"/>
    <property type="evidence" value="ECO:0007669"/>
    <property type="project" value="UniProtKB-SubCell"/>
</dbReference>
<evidence type="ECO:0000256" key="1">
    <source>
        <dbReference type="ARBA" id="ARBA00004141"/>
    </source>
</evidence>
<comment type="similarity">
    <text evidence="2">Belongs to the MS4A family.</text>
</comment>
<evidence type="ECO:0000256" key="4">
    <source>
        <dbReference type="ARBA" id="ARBA00022989"/>
    </source>
</evidence>
<evidence type="ECO:0000313" key="8">
    <source>
        <dbReference type="Proteomes" id="UP001460270"/>
    </source>
</evidence>
<protein>
    <recommendedName>
        <fullName evidence="9">Membrane-spanning 4-domains subfamily A member 12</fullName>
    </recommendedName>
</protein>
<evidence type="ECO:0008006" key="9">
    <source>
        <dbReference type="Google" id="ProtNLM"/>
    </source>
</evidence>
<organism evidence="7 8">
    <name type="scientific">Mugilogobius chulae</name>
    <name type="common">yellowstripe goby</name>
    <dbReference type="NCBI Taxonomy" id="88201"/>
    <lineage>
        <taxon>Eukaryota</taxon>
        <taxon>Metazoa</taxon>
        <taxon>Chordata</taxon>
        <taxon>Craniata</taxon>
        <taxon>Vertebrata</taxon>
        <taxon>Euteleostomi</taxon>
        <taxon>Actinopterygii</taxon>
        <taxon>Neopterygii</taxon>
        <taxon>Teleostei</taxon>
        <taxon>Neoteleostei</taxon>
        <taxon>Acanthomorphata</taxon>
        <taxon>Gobiaria</taxon>
        <taxon>Gobiiformes</taxon>
        <taxon>Gobioidei</taxon>
        <taxon>Gobiidae</taxon>
        <taxon>Gobionellinae</taxon>
        <taxon>Mugilogobius</taxon>
    </lineage>
</organism>
<dbReference type="PANTHER" id="PTHR23320">
    <property type="entry name" value="MEMBRANE-SPANNING 4-DOMAINS SUBFAMILY A MS4A -RELATED"/>
    <property type="match status" value="1"/>
</dbReference>
<comment type="caution">
    <text evidence="7">The sequence shown here is derived from an EMBL/GenBank/DDBJ whole genome shotgun (WGS) entry which is preliminary data.</text>
</comment>
<keyword evidence="5 6" id="KW-0472">Membrane</keyword>
<comment type="subcellular location">
    <subcellularLocation>
        <location evidence="1">Membrane</location>
        <topology evidence="1">Multi-pass membrane protein</topology>
    </subcellularLocation>
</comment>
<feature type="transmembrane region" description="Helical" evidence="6">
    <location>
        <begin position="72"/>
        <end position="90"/>
    </location>
</feature>